<keyword evidence="5" id="KW-0233">DNA recombination</keyword>
<dbReference type="Proteomes" id="UP000004291">
    <property type="component" value="Chromosome"/>
</dbReference>
<dbReference type="InterPro" id="IPR006120">
    <property type="entry name" value="Resolvase_HTH_dom"/>
</dbReference>
<dbReference type="PANTHER" id="PTHR30461">
    <property type="entry name" value="DNA-INVERTASE FROM LAMBDOID PROPHAGE"/>
    <property type="match status" value="1"/>
</dbReference>
<dbReference type="STRING" id="411684.HPDFL43_00050"/>
<proteinExistence type="inferred from homology"/>
<keyword evidence="3" id="KW-0230">DNA invertase</keyword>
<dbReference type="RefSeq" id="WP_007195802.1">
    <property type="nucleotide sequence ID" value="NZ_CM002917.1"/>
</dbReference>
<comment type="caution">
    <text evidence="9">The sequence shown here is derived from an EMBL/GenBank/DDBJ whole genome shotgun (WGS) entry which is preliminary data.</text>
</comment>
<dbReference type="SUPFAM" id="SSF53041">
    <property type="entry name" value="Resolvase-like"/>
    <property type="match status" value="1"/>
</dbReference>
<evidence type="ECO:0000259" key="8">
    <source>
        <dbReference type="PROSITE" id="PS51736"/>
    </source>
</evidence>
<dbReference type="GO" id="GO:0000150">
    <property type="term" value="F:DNA strand exchange activity"/>
    <property type="evidence" value="ECO:0007669"/>
    <property type="project" value="UniProtKB-KW"/>
</dbReference>
<dbReference type="PROSITE" id="PS00397">
    <property type="entry name" value="RECOMBINASES_1"/>
    <property type="match status" value="1"/>
</dbReference>
<accession>A9CY60</accession>
<comment type="similarity">
    <text evidence="1">Belongs to the site-specific recombinase resolvase family.</text>
</comment>
<evidence type="ECO:0000313" key="10">
    <source>
        <dbReference type="Proteomes" id="UP000004291"/>
    </source>
</evidence>
<evidence type="ECO:0000256" key="7">
    <source>
        <dbReference type="PROSITE-ProRule" id="PRU10137"/>
    </source>
</evidence>
<dbReference type="GO" id="GO:0003677">
    <property type="term" value="F:DNA binding"/>
    <property type="evidence" value="ECO:0007669"/>
    <property type="project" value="UniProtKB-KW"/>
</dbReference>
<dbReference type="InterPro" id="IPR050639">
    <property type="entry name" value="SSR_resolvase"/>
</dbReference>
<dbReference type="GO" id="GO:0015074">
    <property type="term" value="P:DNA integration"/>
    <property type="evidence" value="ECO:0007669"/>
    <property type="project" value="UniProtKB-KW"/>
</dbReference>
<keyword evidence="10" id="KW-1185">Reference proteome</keyword>
<dbReference type="FunFam" id="3.40.50.1390:FF:000001">
    <property type="entry name" value="DNA recombinase"/>
    <property type="match status" value="1"/>
</dbReference>
<dbReference type="SUPFAM" id="SSF46689">
    <property type="entry name" value="Homeodomain-like"/>
    <property type="match status" value="1"/>
</dbReference>
<dbReference type="Gene3D" id="3.40.50.1390">
    <property type="entry name" value="Resolvase, N-terminal catalytic domain"/>
    <property type="match status" value="1"/>
</dbReference>
<reference evidence="9 10" key="1">
    <citation type="submission" date="2007-10" db="EMBL/GenBank/DDBJ databases">
        <authorList>
            <person name="Wagner-Dobler I."/>
            <person name="Ferriera S."/>
            <person name="Johnson J."/>
            <person name="Kravitz S."/>
            <person name="Beeson K."/>
            <person name="Sutton G."/>
            <person name="Rogers Y.-H."/>
            <person name="Friedman R."/>
            <person name="Frazier M."/>
            <person name="Venter J.C."/>
        </authorList>
    </citation>
    <scope>NUCLEOTIDE SEQUENCE [LARGE SCALE GENOMIC DNA]</scope>
    <source>
        <strain evidence="9 10">DFL-43</strain>
    </source>
</reference>
<dbReference type="eggNOG" id="COG1961">
    <property type="taxonomic scope" value="Bacteria"/>
</dbReference>
<dbReference type="InterPro" id="IPR006119">
    <property type="entry name" value="Resolv_N"/>
</dbReference>
<dbReference type="HOGENOM" id="CLU_010686_8_0_5"/>
<feature type="active site" description="O-(5'-phospho-DNA)-serine intermediate" evidence="6 7">
    <location>
        <position position="20"/>
    </location>
</feature>
<dbReference type="OrthoDB" id="9800103at2"/>
<name>A9CY60_HOEPD</name>
<organism evidence="9 10">
    <name type="scientific">Hoeflea phototrophica (strain DSM 17068 / NCIMB 14078 / DFL-43)</name>
    <dbReference type="NCBI Taxonomy" id="411684"/>
    <lineage>
        <taxon>Bacteria</taxon>
        <taxon>Pseudomonadati</taxon>
        <taxon>Pseudomonadota</taxon>
        <taxon>Alphaproteobacteria</taxon>
        <taxon>Hyphomicrobiales</taxon>
        <taxon>Rhizobiaceae</taxon>
        <taxon>Hoeflea</taxon>
    </lineage>
</organism>
<dbReference type="CDD" id="cd00569">
    <property type="entry name" value="HTH_Hin_like"/>
    <property type="match status" value="1"/>
</dbReference>
<dbReference type="SMART" id="SM00857">
    <property type="entry name" value="Resolvase"/>
    <property type="match status" value="1"/>
</dbReference>
<dbReference type="EMBL" id="ABIA03000002">
    <property type="protein sequence ID" value="EDQ34541.1"/>
    <property type="molecule type" value="Genomic_DNA"/>
</dbReference>
<reference evidence="9 10" key="2">
    <citation type="submission" date="2012-06" db="EMBL/GenBank/DDBJ databases">
        <authorList>
            <person name="Fiebig A."/>
        </authorList>
    </citation>
    <scope>NUCLEOTIDE SEQUENCE [LARGE SCALE GENOMIC DNA]</scope>
    <source>
        <strain evidence="9 10">DFL-43</strain>
    </source>
</reference>
<protein>
    <submittedName>
        <fullName evidence="9">Site-specific recombinase, DNA invertase (Pin)-like protein</fullName>
    </submittedName>
</protein>
<dbReference type="Pfam" id="PF00239">
    <property type="entry name" value="Resolvase"/>
    <property type="match status" value="1"/>
</dbReference>
<dbReference type="PROSITE" id="PS51736">
    <property type="entry name" value="RECOMBINASES_3"/>
    <property type="match status" value="1"/>
</dbReference>
<feature type="domain" description="Resolvase/invertase-type recombinase catalytic" evidence="8">
    <location>
        <begin position="12"/>
        <end position="145"/>
    </location>
</feature>
<dbReference type="InterPro" id="IPR036162">
    <property type="entry name" value="Resolvase-like_N_sf"/>
</dbReference>
<dbReference type="Gene3D" id="1.10.10.60">
    <property type="entry name" value="Homeodomain-like"/>
    <property type="match status" value="1"/>
</dbReference>
<dbReference type="CDD" id="cd03768">
    <property type="entry name" value="SR_ResInv"/>
    <property type="match status" value="1"/>
</dbReference>
<dbReference type="InterPro" id="IPR009057">
    <property type="entry name" value="Homeodomain-like_sf"/>
</dbReference>
<evidence type="ECO:0000256" key="6">
    <source>
        <dbReference type="PIRSR" id="PIRSR606118-50"/>
    </source>
</evidence>
<dbReference type="Pfam" id="PF02796">
    <property type="entry name" value="HTH_7"/>
    <property type="match status" value="1"/>
</dbReference>
<evidence type="ECO:0000256" key="5">
    <source>
        <dbReference type="ARBA" id="ARBA00023172"/>
    </source>
</evidence>
<dbReference type="PROSITE" id="PS00398">
    <property type="entry name" value="RECOMBINASES_2"/>
    <property type="match status" value="1"/>
</dbReference>
<dbReference type="InterPro" id="IPR006118">
    <property type="entry name" value="Recombinase_CS"/>
</dbReference>
<evidence type="ECO:0000256" key="2">
    <source>
        <dbReference type="ARBA" id="ARBA00022908"/>
    </source>
</evidence>
<dbReference type="AlphaFoldDB" id="A9CY60"/>
<evidence type="ECO:0000256" key="1">
    <source>
        <dbReference type="ARBA" id="ARBA00009913"/>
    </source>
</evidence>
<gene>
    <name evidence="9" type="ORF">HPDFL43_00050</name>
</gene>
<sequence>MLINPLESRTGCIYGYARVSTKDQRLRAQRDALKAIGVDRIFEDKASGAKASRKGLDQMISILKPGDTVITFRLDRMGRSVLNLAELLRHFERHGIGFISLTEGIDTSTPSGKLVFNILAAIAEMQREVIAENTRSGLEAARKAGKRLGRPRAMTDQQIIEAKRMIKGNRYSRAQIASRFGVSRMTLHRAVA</sequence>
<evidence type="ECO:0000256" key="3">
    <source>
        <dbReference type="ARBA" id="ARBA00023100"/>
    </source>
</evidence>
<keyword evidence="4" id="KW-0238">DNA-binding</keyword>
<evidence type="ECO:0000313" key="9">
    <source>
        <dbReference type="EMBL" id="EDQ34541.1"/>
    </source>
</evidence>
<dbReference type="PANTHER" id="PTHR30461:SF2">
    <property type="entry name" value="SERINE RECOMBINASE PINE-RELATED"/>
    <property type="match status" value="1"/>
</dbReference>
<evidence type="ECO:0000256" key="4">
    <source>
        <dbReference type="ARBA" id="ARBA00023125"/>
    </source>
</evidence>
<keyword evidence="2" id="KW-0229">DNA integration</keyword>